<keyword evidence="2" id="KW-1185">Reference proteome</keyword>
<dbReference type="EMBL" id="JARK01001381">
    <property type="protein sequence ID" value="EYC13114.1"/>
    <property type="molecule type" value="Genomic_DNA"/>
</dbReference>
<name>A0A016UCT7_9BILA</name>
<dbReference type="AlphaFoldDB" id="A0A016UCT7"/>
<reference evidence="2" key="1">
    <citation type="journal article" date="2015" name="Nat. Genet.">
        <title>The genome and transcriptome of the zoonotic hookworm Ancylostoma ceylanicum identify infection-specific gene families.</title>
        <authorList>
            <person name="Schwarz E.M."/>
            <person name="Hu Y."/>
            <person name="Antoshechkin I."/>
            <person name="Miller M.M."/>
            <person name="Sternberg P.W."/>
            <person name="Aroian R.V."/>
        </authorList>
    </citation>
    <scope>NUCLEOTIDE SEQUENCE</scope>
    <source>
        <strain evidence="2">HY135</strain>
    </source>
</reference>
<gene>
    <name evidence="1" type="primary">Acey_s0045.g1273</name>
    <name evidence="1" type="ORF">Y032_0045g1273</name>
</gene>
<accession>A0A016UCT7</accession>
<sequence>MTQFGEQQTLPPFLEVFTSMSATENTKPVVDGKPLNAVRSWNAAQGEFQGQQLEHLCAPISWSSSFVVEQLKRPPKRRSRTKWPRDMSEIHACAPDSFREMFANVLRERGVFEDVS</sequence>
<protein>
    <submittedName>
        <fullName evidence="1">Uncharacterized protein</fullName>
    </submittedName>
</protein>
<comment type="caution">
    <text evidence="1">The sequence shown here is derived from an EMBL/GenBank/DDBJ whole genome shotgun (WGS) entry which is preliminary data.</text>
</comment>
<dbReference type="Proteomes" id="UP000024635">
    <property type="component" value="Unassembled WGS sequence"/>
</dbReference>
<proteinExistence type="predicted"/>
<organism evidence="1 2">
    <name type="scientific">Ancylostoma ceylanicum</name>
    <dbReference type="NCBI Taxonomy" id="53326"/>
    <lineage>
        <taxon>Eukaryota</taxon>
        <taxon>Metazoa</taxon>
        <taxon>Ecdysozoa</taxon>
        <taxon>Nematoda</taxon>
        <taxon>Chromadorea</taxon>
        <taxon>Rhabditida</taxon>
        <taxon>Rhabditina</taxon>
        <taxon>Rhabditomorpha</taxon>
        <taxon>Strongyloidea</taxon>
        <taxon>Ancylostomatidae</taxon>
        <taxon>Ancylostomatinae</taxon>
        <taxon>Ancylostoma</taxon>
    </lineage>
</organism>
<evidence type="ECO:0000313" key="2">
    <source>
        <dbReference type="Proteomes" id="UP000024635"/>
    </source>
</evidence>
<evidence type="ECO:0000313" key="1">
    <source>
        <dbReference type="EMBL" id="EYC13114.1"/>
    </source>
</evidence>